<dbReference type="PANTHER" id="PTHR40547:SF1">
    <property type="entry name" value="SLL0298 PROTEIN"/>
    <property type="match status" value="1"/>
</dbReference>
<keyword evidence="1" id="KW-1133">Transmembrane helix</keyword>
<feature type="transmembrane region" description="Helical" evidence="1">
    <location>
        <begin position="141"/>
        <end position="168"/>
    </location>
</feature>
<sequence length="189" mass="20673">MVRKHLKRFLPDHQALIGNRWLAPFAGTLLHPRLWHLNRHSAAGGVAVGLFCGLIPGPFQMLGAAILATLFRVNLPLALVTTLYTNPLTIVPLYFVAYHLGRLVLLREGGAFVAPPEPGDGGMLAWIGALGDWLLALGEPLALGLVCLGLLLALAGYGIVRTAWRAYLLYAWRRRRYRQPPPPPPNPSP</sequence>
<dbReference type="Proteomes" id="UP000292136">
    <property type="component" value="Unassembled WGS sequence"/>
</dbReference>
<dbReference type="EMBL" id="SHKM01000001">
    <property type="protein sequence ID" value="RZT90060.1"/>
    <property type="molecule type" value="Genomic_DNA"/>
</dbReference>
<comment type="caution">
    <text evidence="3">The sequence shown here is derived from an EMBL/GenBank/DDBJ whole genome shotgun (WGS) entry which is preliminary data.</text>
</comment>
<keyword evidence="1" id="KW-0812">Transmembrane</keyword>
<dbReference type="PANTHER" id="PTHR40547">
    <property type="entry name" value="SLL0298 PROTEIN"/>
    <property type="match status" value="1"/>
</dbReference>
<evidence type="ECO:0000313" key="3">
    <source>
        <dbReference type="EMBL" id="RZT90060.1"/>
    </source>
</evidence>
<feature type="transmembrane region" description="Helical" evidence="1">
    <location>
        <begin position="77"/>
        <end position="97"/>
    </location>
</feature>
<organism evidence="3 4">
    <name type="scientific">Azospira oryzae</name>
    <dbReference type="NCBI Taxonomy" id="146939"/>
    <lineage>
        <taxon>Bacteria</taxon>
        <taxon>Pseudomonadati</taxon>
        <taxon>Pseudomonadota</taxon>
        <taxon>Betaproteobacteria</taxon>
        <taxon>Rhodocyclales</taxon>
        <taxon>Rhodocyclaceae</taxon>
        <taxon>Azospira</taxon>
    </lineage>
</organism>
<accession>A0ABY0IRQ7</accession>
<name>A0ABY0IRQ7_9RHOO</name>
<feature type="domain" description="DUF2062" evidence="2">
    <location>
        <begin position="24"/>
        <end position="172"/>
    </location>
</feature>
<keyword evidence="4" id="KW-1185">Reference proteome</keyword>
<protein>
    <recommendedName>
        <fullName evidence="2">DUF2062 domain-containing protein</fullName>
    </recommendedName>
</protein>
<evidence type="ECO:0000259" key="2">
    <source>
        <dbReference type="Pfam" id="PF09835"/>
    </source>
</evidence>
<gene>
    <name evidence="3" type="ORF">EV678_0871</name>
</gene>
<dbReference type="InterPro" id="IPR018639">
    <property type="entry name" value="DUF2062"/>
</dbReference>
<feature type="transmembrane region" description="Helical" evidence="1">
    <location>
        <begin position="42"/>
        <end position="70"/>
    </location>
</feature>
<reference evidence="3 4" key="1">
    <citation type="submission" date="2019-02" db="EMBL/GenBank/DDBJ databases">
        <title>Genomic Encyclopedia of Type Strains, Phase IV (KMG-IV): sequencing the most valuable type-strain genomes for metagenomic binning, comparative biology and taxonomic classification.</title>
        <authorList>
            <person name="Goeker M."/>
        </authorList>
    </citation>
    <scope>NUCLEOTIDE SEQUENCE [LARGE SCALE GENOMIC DNA]</scope>
    <source>
        <strain evidence="3 4">DSM 21223</strain>
    </source>
</reference>
<proteinExistence type="predicted"/>
<evidence type="ECO:0000256" key="1">
    <source>
        <dbReference type="SAM" id="Phobius"/>
    </source>
</evidence>
<keyword evidence="1" id="KW-0472">Membrane</keyword>
<evidence type="ECO:0000313" key="4">
    <source>
        <dbReference type="Proteomes" id="UP000292136"/>
    </source>
</evidence>
<dbReference type="Pfam" id="PF09835">
    <property type="entry name" value="DUF2062"/>
    <property type="match status" value="1"/>
</dbReference>